<protein>
    <submittedName>
        <fullName evidence="6">Methyltransferase type 11</fullName>
    </submittedName>
</protein>
<feature type="domain" description="Methyltransferase type 11" evidence="5">
    <location>
        <begin position="46"/>
        <end position="139"/>
    </location>
</feature>
<dbReference type="InterPro" id="IPR013216">
    <property type="entry name" value="Methyltransf_11"/>
</dbReference>
<accession>G7QE64</accession>
<gene>
    <name evidence="6" type="ORF">DFW101_3674</name>
</gene>
<reference evidence="7" key="1">
    <citation type="journal article" date="2015" name="Genome Announc.">
        <title>High-Quality Draft Genome Sequence of Desulfovibrio carbinoliphilus FW-101-2B, an Organic Acid-Oxidizing Sulfate-Reducing Bacterium Isolated from Uranium(VI)-Contaminated Groundwater.</title>
        <authorList>
            <person name="Ramsay B.D."/>
            <person name="Hwang C."/>
            <person name="Woo H.L."/>
            <person name="Carroll S.L."/>
            <person name="Lucas S."/>
            <person name="Han J."/>
            <person name="Lapidus A.L."/>
            <person name="Cheng J.F."/>
            <person name="Goodwin L.A."/>
            <person name="Pitluck S."/>
            <person name="Peters L."/>
            <person name="Chertkov O."/>
            <person name="Held B."/>
            <person name="Detter J.C."/>
            <person name="Han C.S."/>
            <person name="Tapia R."/>
            <person name="Land M.L."/>
            <person name="Hauser L.J."/>
            <person name="Kyrpides N.C."/>
            <person name="Ivanova N.N."/>
            <person name="Mikhailova N."/>
            <person name="Pagani I."/>
            <person name="Woyke T."/>
            <person name="Arkin A.P."/>
            <person name="Dehal P."/>
            <person name="Chivian D."/>
            <person name="Criddle C.S."/>
            <person name="Wu W."/>
            <person name="Chakraborty R."/>
            <person name="Hazen T.C."/>
            <person name="Fields M.W."/>
        </authorList>
    </citation>
    <scope>NUCLEOTIDE SEQUENCE [LARGE SCALE GENOMIC DNA]</scope>
    <source>
        <strain evidence="7">FW-101-2B</strain>
    </source>
</reference>
<evidence type="ECO:0000313" key="7">
    <source>
        <dbReference type="Proteomes" id="UP000004662"/>
    </source>
</evidence>
<dbReference type="eggNOG" id="COG2226">
    <property type="taxonomic scope" value="Bacteria"/>
</dbReference>
<evidence type="ECO:0000313" key="6">
    <source>
        <dbReference type="EMBL" id="EHJ45958.1"/>
    </source>
</evidence>
<evidence type="ECO:0000256" key="1">
    <source>
        <dbReference type="ARBA" id="ARBA00008361"/>
    </source>
</evidence>
<comment type="similarity">
    <text evidence="1">Belongs to the methyltransferase superfamily.</text>
</comment>
<dbReference type="CDD" id="cd02440">
    <property type="entry name" value="AdoMet_MTases"/>
    <property type="match status" value="1"/>
</dbReference>
<keyword evidence="6" id="KW-0614">Plasmid</keyword>
<sequence>MTEKSKEFPWTGERIVTSCALDHGGVIEHLHRYAFARDLAAGKAVLDIACGEGYGSNLLAQRAASVVGVDIAPDVVAHATEKYQRPNLEFRHGSCLDIPMPDASVDLLVSLETLEHFVEHEVFLREIKRVLRPQGLLVLSSPNRPEFSERHNISYPHHVRELDRQEFDDLITPHFRNIRMVCQRLLFGSCLFPETEATARVGVYSGTFTEVAFTPGLPRVNMFIALCSDGEIPSFPVSLYEGENTAQDQLGVVQNELNRVNAEREKLRRREAAMTAALEKKVAENARLALEIKRLATRPS</sequence>
<dbReference type="AlphaFoldDB" id="G7QE64"/>
<dbReference type="RefSeq" id="WP_009182990.1">
    <property type="nucleotide sequence ID" value="NZ_CM001369.1"/>
</dbReference>
<dbReference type="HOGENOM" id="CLU_080680_0_0_7"/>
<name>G7QE64_9BACT</name>
<evidence type="ECO:0000259" key="5">
    <source>
        <dbReference type="Pfam" id="PF08241"/>
    </source>
</evidence>
<keyword evidence="7" id="KW-1185">Reference proteome</keyword>
<dbReference type="SUPFAM" id="SSF53335">
    <property type="entry name" value="S-adenosyl-L-methionine-dependent methyltransferases"/>
    <property type="match status" value="1"/>
</dbReference>
<dbReference type="InterPro" id="IPR051052">
    <property type="entry name" value="Diverse_substrate_MTase"/>
</dbReference>
<evidence type="ECO:0000256" key="3">
    <source>
        <dbReference type="ARBA" id="ARBA00022679"/>
    </source>
</evidence>
<dbReference type="Proteomes" id="UP000004662">
    <property type="component" value="Plasmid pFW10101"/>
</dbReference>
<proteinExistence type="inferred from homology"/>
<dbReference type="Gene3D" id="3.40.50.150">
    <property type="entry name" value="Vaccinia Virus protein VP39"/>
    <property type="match status" value="1"/>
</dbReference>
<evidence type="ECO:0000256" key="4">
    <source>
        <dbReference type="SAM" id="Coils"/>
    </source>
</evidence>
<geneLocation type="plasmid" evidence="6 7">
    <name>pFW10101</name>
</geneLocation>
<dbReference type="GO" id="GO:0032259">
    <property type="term" value="P:methylation"/>
    <property type="evidence" value="ECO:0007669"/>
    <property type="project" value="UniProtKB-KW"/>
</dbReference>
<dbReference type="OrthoDB" id="6493506at2"/>
<dbReference type="PANTHER" id="PTHR44942">
    <property type="entry name" value="METHYLTRANSF_11 DOMAIN-CONTAINING PROTEIN"/>
    <property type="match status" value="1"/>
</dbReference>
<dbReference type="PANTHER" id="PTHR44942:SF4">
    <property type="entry name" value="METHYLTRANSFERASE TYPE 11 DOMAIN-CONTAINING PROTEIN"/>
    <property type="match status" value="1"/>
</dbReference>
<feature type="coiled-coil region" evidence="4">
    <location>
        <begin position="250"/>
        <end position="298"/>
    </location>
</feature>
<dbReference type="Pfam" id="PF08241">
    <property type="entry name" value="Methyltransf_11"/>
    <property type="match status" value="1"/>
</dbReference>
<evidence type="ECO:0000256" key="2">
    <source>
        <dbReference type="ARBA" id="ARBA00022603"/>
    </source>
</evidence>
<keyword evidence="4" id="KW-0175">Coiled coil</keyword>
<keyword evidence="2 6" id="KW-0489">Methyltransferase</keyword>
<organism evidence="6 7">
    <name type="scientific">Solidesulfovibrio carbinoliphilus subsp. oakridgensis</name>
    <dbReference type="NCBI Taxonomy" id="694327"/>
    <lineage>
        <taxon>Bacteria</taxon>
        <taxon>Pseudomonadati</taxon>
        <taxon>Thermodesulfobacteriota</taxon>
        <taxon>Desulfovibrionia</taxon>
        <taxon>Desulfovibrionales</taxon>
        <taxon>Desulfovibrionaceae</taxon>
        <taxon>Solidesulfovibrio</taxon>
    </lineage>
</organism>
<keyword evidence="3" id="KW-0808">Transferase</keyword>
<dbReference type="GO" id="GO:0008757">
    <property type="term" value="F:S-adenosylmethionine-dependent methyltransferase activity"/>
    <property type="evidence" value="ECO:0007669"/>
    <property type="project" value="InterPro"/>
</dbReference>
<dbReference type="InterPro" id="IPR029063">
    <property type="entry name" value="SAM-dependent_MTases_sf"/>
</dbReference>
<dbReference type="EMBL" id="CM001369">
    <property type="protein sequence ID" value="EHJ45958.1"/>
    <property type="molecule type" value="Genomic_DNA"/>
</dbReference>